<reference evidence="1 2" key="1">
    <citation type="submission" date="2019-04" db="EMBL/GenBank/DDBJ databases">
        <authorList>
            <consortium name="Pathogen Informatics"/>
        </authorList>
    </citation>
    <scope>NUCLEOTIDE SEQUENCE [LARGE SCALE GENOMIC DNA]</scope>
    <source>
        <strain evidence="1 2">NCTC9239</strain>
    </source>
</reference>
<dbReference type="AlphaFoldDB" id="A0A4P1K2J5"/>
<evidence type="ECO:0000313" key="2">
    <source>
        <dbReference type="Proteomes" id="UP000309952"/>
    </source>
</evidence>
<accession>A0A4P1K2J5</accession>
<sequence>MSPEGKYSPAQREVLRIGTTKIAYWTGRSESAVYKWLTRRPASAPIPPEHLPAVVEGARADGEEIDLSLLWPDGVRVLGAAA</sequence>
<keyword evidence="2" id="KW-1185">Reference proteome</keyword>
<gene>
    <name evidence="1" type="ORF">NCTC9239_01249</name>
</gene>
<organism evidence="1 2">
    <name type="scientific">Brevundimonas vancanneytii</name>
    <dbReference type="NCBI Taxonomy" id="1325724"/>
    <lineage>
        <taxon>Bacteria</taxon>
        <taxon>Pseudomonadati</taxon>
        <taxon>Pseudomonadota</taxon>
        <taxon>Alphaproteobacteria</taxon>
        <taxon>Caulobacterales</taxon>
        <taxon>Caulobacteraceae</taxon>
        <taxon>Brevundimonas</taxon>
    </lineage>
</organism>
<dbReference type="EMBL" id="LR588407">
    <property type="protein sequence ID" value="VTO14011.1"/>
    <property type="molecule type" value="Genomic_DNA"/>
</dbReference>
<dbReference type="Proteomes" id="UP000309952">
    <property type="component" value="Chromosome"/>
</dbReference>
<dbReference type="RefSeq" id="WP_167493296.1">
    <property type="nucleotide sequence ID" value="NZ_LR588407.1"/>
</dbReference>
<evidence type="ECO:0000313" key="1">
    <source>
        <dbReference type="EMBL" id="VTO14011.1"/>
    </source>
</evidence>
<protein>
    <submittedName>
        <fullName evidence="1">Uncharacterized protein</fullName>
    </submittedName>
</protein>
<name>A0A4P1K2J5_9CAUL</name>
<proteinExistence type="predicted"/>
<dbReference type="KEGG" id="bvy:NCTC9239_01249"/>